<dbReference type="GO" id="GO:0000160">
    <property type="term" value="P:phosphorelay signal transduction system"/>
    <property type="evidence" value="ECO:0007669"/>
    <property type="project" value="UniProtKB-UniRule"/>
</dbReference>
<evidence type="ECO:0000313" key="3">
    <source>
        <dbReference type="EMBL" id="KAF7833247.1"/>
    </source>
</evidence>
<dbReference type="GO" id="GO:0009736">
    <property type="term" value="P:cytokinin-activated signaling pathway"/>
    <property type="evidence" value="ECO:0007669"/>
    <property type="project" value="UniProtKB-KW"/>
</dbReference>
<evidence type="ECO:0000313" key="4">
    <source>
        <dbReference type="Proteomes" id="UP000634136"/>
    </source>
</evidence>
<dbReference type="Proteomes" id="UP000634136">
    <property type="component" value="Unassembled WGS sequence"/>
</dbReference>
<dbReference type="OrthoDB" id="591185at2759"/>
<dbReference type="GO" id="GO:0005634">
    <property type="term" value="C:nucleus"/>
    <property type="evidence" value="ECO:0007669"/>
    <property type="project" value="UniProtKB-SubCell"/>
</dbReference>
<dbReference type="GO" id="GO:0005829">
    <property type="term" value="C:cytosol"/>
    <property type="evidence" value="ECO:0007669"/>
    <property type="project" value="UniProtKB-SubCell"/>
</dbReference>
<evidence type="ECO:0000256" key="1">
    <source>
        <dbReference type="ARBA" id="ARBA00023012"/>
    </source>
</evidence>
<keyword evidence="4" id="KW-1185">Reference proteome</keyword>
<dbReference type="GO" id="GO:0043424">
    <property type="term" value="F:protein histidine kinase binding"/>
    <property type="evidence" value="ECO:0007669"/>
    <property type="project" value="UniProtKB-UniRule"/>
</dbReference>
<dbReference type="PANTHER" id="PTHR28242">
    <property type="entry name" value="PHOSPHORELAY INTERMEDIATE PROTEIN YPD1"/>
    <property type="match status" value="1"/>
</dbReference>
<comment type="domain">
    <text evidence="2">Histidine-containing phosphotransfer domain (HPt) contains an active histidine that mediates the phosphotransfer.</text>
</comment>
<dbReference type="GO" id="GO:0009927">
    <property type="term" value="F:histidine phosphotransfer kinase activity"/>
    <property type="evidence" value="ECO:0007669"/>
    <property type="project" value="UniProtKB-UniRule"/>
</dbReference>
<comment type="function">
    <text evidence="2">Functions as a two-component phosphorelay mediators between cytokinin sensor histidine kinases and response regulators (B-type ARRs). Plays an important role in propagating cytokinin signal transduction.</text>
</comment>
<dbReference type="PANTHER" id="PTHR28242:SF63">
    <property type="entry name" value="HISTIDINE-CONTAINING PHOSPHOTRANSFER PROTEIN"/>
    <property type="match status" value="1"/>
</dbReference>
<dbReference type="InterPro" id="IPR036641">
    <property type="entry name" value="HPT_dom_sf"/>
</dbReference>
<keyword evidence="2" id="KW-0932">Cytokinin signaling pathway</keyword>
<dbReference type="EMBL" id="JAAIUW010000005">
    <property type="protein sequence ID" value="KAF7833247.1"/>
    <property type="molecule type" value="Genomic_DNA"/>
</dbReference>
<dbReference type="Gene3D" id="1.20.120.160">
    <property type="entry name" value="HPT domain"/>
    <property type="match status" value="1"/>
</dbReference>
<organism evidence="3 4">
    <name type="scientific">Senna tora</name>
    <dbReference type="NCBI Taxonomy" id="362788"/>
    <lineage>
        <taxon>Eukaryota</taxon>
        <taxon>Viridiplantae</taxon>
        <taxon>Streptophyta</taxon>
        <taxon>Embryophyta</taxon>
        <taxon>Tracheophyta</taxon>
        <taxon>Spermatophyta</taxon>
        <taxon>Magnoliopsida</taxon>
        <taxon>eudicotyledons</taxon>
        <taxon>Gunneridae</taxon>
        <taxon>Pentapetalae</taxon>
        <taxon>rosids</taxon>
        <taxon>fabids</taxon>
        <taxon>Fabales</taxon>
        <taxon>Fabaceae</taxon>
        <taxon>Caesalpinioideae</taxon>
        <taxon>Cassia clade</taxon>
        <taxon>Senna</taxon>
    </lineage>
</organism>
<sequence length="155" mass="17577">MAEDKDALNKQLLDVIFCMKQEGMVDDHFIYVYSLRENTEDPFFLVALIPEFCSQAREVINQLTHALNNPLLVSCDTMKEYVYKVKGSALSLGASRMAQAFSHFQCAIDNASQEQCIIALNQAKHEFTSLEEKLHVIVQGYNVPEIQKANLCLLM</sequence>
<evidence type="ECO:0000256" key="2">
    <source>
        <dbReference type="RuleBase" id="RU369004"/>
    </source>
</evidence>
<name>A0A834WVX8_9FABA</name>
<dbReference type="InterPro" id="IPR045871">
    <property type="entry name" value="AHP1-5/YPD1"/>
</dbReference>
<comment type="caution">
    <text evidence="3">The sequence shown here is derived from an EMBL/GenBank/DDBJ whole genome shotgun (WGS) entry which is preliminary data.</text>
</comment>
<keyword evidence="1 2" id="KW-0902">Two-component regulatory system</keyword>
<proteinExistence type="predicted"/>
<dbReference type="AlphaFoldDB" id="A0A834WVX8"/>
<protein>
    <recommendedName>
        <fullName evidence="2">Histidine-containing phosphotransfer protein</fullName>
    </recommendedName>
</protein>
<gene>
    <name evidence="3" type="ORF">G2W53_015580</name>
</gene>
<comment type="subcellular location">
    <subcellularLocation>
        <location evidence="2">Cytoplasm</location>
        <location evidence="2">Cytosol</location>
    </subcellularLocation>
    <subcellularLocation>
        <location evidence="2">Nucleus</location>
    </subcellularLocation>
</comment>
<reference evidence="3" key="1">
    <citation type="submission" date="2020-09" db="EMBL/GenBank/DDBJ databases">
        <title>Genome-Enabled Discovery of Anthraquinone Biosynthesis in Senna tora.</title>
        <authorList>
            <person name="Kang S.-H."/>
            <person name="Pandey R.P."/>
            <person name="Lee C.-M."/>
            <person name="Sim J.-S."/>
            <person name="Jeong J.-T."/>
            <person name="Choi B.-S."/>
            <person name="Jung M."/>
            <person name="Ginzburg D."/>
            <person name="Zhao K."/>
            <person name="Won S.Y."/>
            <person name="Oh T.-J."/>
            <person name="Yu Y."/>
            <person name="Kim N.-H."/>
            <person name="Lee O.R."/>
            <person name="Lee T.-H."/>
            <person name="Bashyal P."/>
            <person name="Kim T.-S."/>
            <person name="Lee W.-H."/>
            <person name="Kawkins C."/>
            <person name="Kim C.-K."/>
            <person name="Kim J.S."/>
            <person name="Ahn B.O."/>
            <person name="Rhee S.Y."/>
            <person name="Sohng J.K."/>
        </authorList>
    </citation>
    <scope>NUCLEOTIDE SEQUENCE</scope>
    <source>
        <tissue evidence="3">Leaf</tissue>
    </source>
</reference>
<accession>A0A834WVX8</accession>
<dbReference type="SUPFAM" id="SSF47226">
    <property type="entry name" value="Histidine-containing phosphotransfer domain, HPT domain"/>
    <property type="match status" value="1"/>
</dbReference>